<keyword evidence="5" id="KW-0560">Oxidoreductase</keyword>
<keyword evidence="8" id="KW-1185">Reference proteome</keyword>
<dbReference type="RefSeq" id="WP_123791804.1">
    <property type="nucleotide sequence ID" value="NZ_RKQK01000001.1"/>
</dbReference>
<dbReference type="InterPro" id="IPR004183">
    <property type="entry name" value="Xdiol_dOase_suB"/>
</dbReference>
<evidence type="ECO:0000313" key="7">
    <source>
        <dbReference type="EMBL" id="RPE71600.1"/>
    </source>
</evidence>
<keyword evidence="3" id="KW-0479">Metal-binding</keyword>
<keyword evidence="7" id="KW-0223">Dioxygenase</keyword>
<dbReference type="PANTHER" id="PTHR30096:SF0">
    <property type="entry name" value="4,5-DOPA DIOXYGENASE EXTRADIOL-LIKE PROTEIN"/>
    <property type="match status" value="1"/>
</dbReference>
<gene>
    <name evidence="7" type="ORF">EDD53_0724</name>
</gene>
<evidence type="ECO:0000256" key="1">
    <source>
        <dbReference type="ARBA" id="ARBA00001947"/>
    </source>
</evidence>
<name>A0A3N4VCN6_9RHOB</name>
<evidence type="ECO:0000256" key="4">
    <source>
        <dbReference type="ARBA" id="ARBA00022833"/>
    </source>
</evidence>
<organism evidence="7 8">
    <name type="scientific">Pacificibacter maritimus</name>
    <dbReference type="NCBI Taxonomy" id="762213"/>
    <lineage>
        <taxon>Bacteria</taxon>
        <taxon>Pseudomonadati</taxon>
        <taxon>Pseudomonadota</taxon>
        <taxon>Alphaproteobacteria</taxon>
        <taxon>Rhodobacterales</taxon>
        <taxon>Roseobacteraceae</taxon>
        <taxon>Pacificibacter</taxon>
    </lineage>
</organism>
<feature type="domain" description="Extradiol ring-cleavage dioxygenase class III enzyme subunit B" evidence="6">
    <location>
        <begin position="35"/>
        <end position="264"/>
    </location>
</feature>
<dbReference type="OrthoDB" id="9790889at2"/>
<dbReference type="Pfam" id="PF02900">
    <property type="entry name" value="LigB"/>
    <property type="match status" value="1"/>
</dbReference>
<accession>A0A3N4VCN6</accession>
<dbReference type="AlphaFoldDB" id="A0A3N4VCN6"/>
<sequence>MTNTLPTYFISHGGGPWPWVPQMREFFAPLEASLKQMVADFGEKPKAILMISGHWEDTDVAIMGAAKPPMIYDYSGFPPHTYEIEYKASGAPEIAARALDLLTKAGIKAHIDPARGYDHGLYAPMEVMYPNADMPIFQVSMLKSYDPADHIAIGRALKPLRNEGILIVGSGLSFHNMRLMRSGGTAPSAEFDAWLFDAMKASPEARLNAILNWETAPSARICHDEEDHLVPLFVALGAAENEPAERIFHDTSEITGITVSNYKFG</sequence>
<dbReference type="Proteomes" id="UP000269689">
    <property type="component" value="Unassembled WGS sequence"/>
</dbReference>
<evidence type="ECO:0000256" key="5">
    <source>
        <dbReference type="ARBA" id="ARBA00023002"/>
    </source>
</evidence>
<dbReference type="InterPro" id="IPR014436">
    <property type="entry name" value="Extradiol_dOase_DODA"/>
</dbReference>
<dbReference type="PANTHER" id="PTHR30096">
    <property type="entry name" value="4,5-DOPA DIOXYGENASE EXTRADIOL-LIKE PROTEIN"/>
    <property type="match status" value="1"/>
</dbReference>
<comment type="caution">
    <text evidence="7">The sequence shown here is derived from an EMBL/GenBank/DDBJ whole genome shotgun (WGS) entry which is preliminary data.</text>
</comment>
<evidence type="ECO:0000256" key="3">
    <source>
        <dbReference type="ARBA" id="ARBA00022723"/>
    </source>
</evidence>
<evidence type="ECO:0000259" key="6">
    <source>
        <dbReference type="Pfam" id="PF02900"/>
    </source>
</evidence>
<dbReference type="PIRSF" id="PIRSF006157">
    <property type="entry name" value="Doxgns_DODA"/>
    <property type="match status" value="1"/>
</dbReference>
<dbReference type="Gene3D" id="3.40.830.10">
    <property type="entry name" value="LigB-like"/>
    <property type="match status" value="1"/>
</dbReference>
<reference evidence="7 8" key="1">
    <citation type="submission" date="2018-11" db="EMBL/GenBank/DDBJ databases">
        <title>Genomic Encyclopedia of Type Strains, Phase IV (KMG-IV): sequencing the most valuable type-strain genomes for metagenomic binning, comparative biology and taxonomic classification.</title>
        <authorList>
            <person name="Goeker M."/>
        </authorList>
    </citation>
    <scope>NUCLEOTIDE SEQUENCE [LARGE SCALE GENOMIC DNA]</scope>
    <source>
        <strain evidence="7 8">DSM 104731</strain>
    </source>
</reference>
<dbReference type="GO" id="GO:0008198">
    <property type="term" value="F:ferrous iron binding"/>
    <property type="evidence" value="ECO:0007669"/>
    <property type="project" value="InterPro"/>
</dbReference>
<comment type="similarity">
    <text evidence="2">Belongs to the DODA-type extradiol aromatic ring-opening dioxygenase family.</text>
</comment>
<dbReference type="GO" id="GO:0008270">
    <property type="term" value="F:zinc ion binding"/>
    <property type="evidence" value="ECO:0007669"/>
    <property type="project" value="InterPro"/>
</dbReference>
<dbReference type="GO" id="GO:0016702">
    <property type="term" value="F:oxidoreductase activity, acting on single donors with incorporation of molecular oxygen, incorporation of two atoms of oxygen"/>
    <property type="evidence" value="ECO:0007669"/>
    <property type="project" value="UniProtKB-ARBA"/>
</dbReference>
<keyword evidence="4" id="KW-0862">Zinc</keyword>
<comment type="cofactor">
    <cofactor evidence="1">
        <name>Zn(2+)</name>
        <dbReference type="ChEBI" id="CHEBI:29105"/>
    </cofactor>
</comment>
<protein>
    <submittedName>
        <fullName evidence="7">Aromatic ring-opening dioxygenase catalytic subunit (LigB family)</fullName>
    </submittedName>
</protein>
<dbReference type="SUPFAM" id="SSF53213">
    <property type="entry name" value="LigB-like"/>
    <property type="match status" value="1"/>
</dbReference>
<evidence type="ECO:0000313" key="8">
    <source>
        <dbReference type="Proteomes" id="UP000269689"/>
    </source>
</evidence>
<dbReference type="CDD" id="cd07363">
    <property type="entry name" value="45_DOPA_Dioxygenase"/>
    <property type="match status" value="1"/>
</dbReference>
<proteinExistence type="inferred from homology"/>
<dbReference type="EMBL" id="RKQK01000001">
    <property type="protein sequence ID" value="RPE71600.1"/>
    <property type="molecule type" value="Genomic_DNA"/>
</dbReference>
<evidence type="ECO:0000256" key="2">
    <source>
        <dbReference type="ARBA" id="ARBA00007581"/>
    </source>
</evidence>